<accession>A0A1B6HA36</accession>
<dbReference type="GO" id="GO:0071897">
    <property type="term" value="P:DNA biosynthetic process"/>
    <property type="evidence" value="ECO:0007669"/>
    <property type="project" value="UniProtKB-ARBA"/>
</dbReference>
<dbReference type="SUPFAM" id="SSF56672">
    <property type="entry name" value="DNA/RNA polymerases"/>
    <property type="match status" value="1"/>
</dbReference>
<dbReference type="InterPro" id="IPR043502">
    <property type="entry name" value="DNA/RNA_pol_sf"/>
</dbReference>
<dbReference type="Gene3D" id="3.30.70.270">
    <property type="match status" value="1"/>
</dbReference>
<dbReference type="CDD" id="cd01650">
    <property type="entry name" value="RT_nLTR_like"/>
    <property type="match status" value="1"/>
</dbReference>
<reference evidence="2" key="1">
    <citation type="submission" date="2015-11" db="EMBL/GenBank/DDBJ databases">
        <title>De novo transcriptome assembly of four potential Pierce s Disease insect vectors from Arizona vineyards.</title>
        <authorList>
            <person name="Tassone E.E."/>
        </authorList>
    </citation>
    <scope>NUCLEOTIDE SEQUENCE</scope>
</reference>
<dbReference type="AlphaFoldDB" id="A0A1B6HA36"/>
<feature type="non-terminal residue" evidence="2">
    <location>
        <position position="513"/>
    </location>
</feature>
<sequence length="513" mass="59814">MTPLNFQNYQYAQYTTRETIRLAKQTAWQNICNLISEKNTTSYTWQIIKKLKSNNKLAINMSDIQYNEELCNSFMKNIIQDYVPHETELKPKIKWNTNQNNNLEVNFTIKELQIAINSKNKDTAPGPDGITYSMLRHMPLIALKYLLNIYNMIWNEQCNIPEVWKKFKVIALLKPNKEKHLSTSYRPISLIPCMMKIFNTMVKNRLEWLVEKHNIIPSFQYGFRKKRGCSDYIINLICDFNIALSHNENIVVTSLDISNAYDKVYIPTLLNKMNKVGIPRRFVTYCQKWLMDRQIQMITPKANFTRQTCRGLPQGSVLSPLLFSIYVADIQCTIERNVKCLQYADDIVIYSCSKNNDILHEIMQCTLNNMCTNFERIGLEFNASKSNTIIISRKRNNELRTPFLIHNEKVPIVDSLRIIGIIVDKAFTFKPQINNVFKKCLKDLNIIKSITCGRYGAHPDFALQIYKSLIRSKLDYCCFIYGNLPYSELKKLNFIQNQAMRISLGPFTSTPIV</sequence>
<proteinExistence type="predicted"/>
<dbReference type="InterPro" id="IPR043128">
    <property type="entry name" value="Rev_trsase/Diguanyl_cyclase"/>
</dbReference>
<gene>
    <name evidence="2" type="ORF">g.35834</name>
</gene>
<protein>
    <recommendedName>
        <fullName evidence="1">Reverse transcriptase domain-containing protein</fullName>
    </recommendedName>
</protein>
<dbReference type="EMBL" id="GECU01036160">
    <property type="protein sequence ID" value="JAS71546.1"/>
    <property type="molecule type" value="Transcribed_RNA"/>
</dbReference>
<evidence type="ECO:0000259" key="1">
    <source>
        <dbReference type="PROSITE" id="PS50878"/>
    </source>
</evidence>
<feature type="domain" description="Reverse transcriptase" evidence="1">
    <location>
        <begin position="153"/>
        <end position="423"/>
    </location>
</feature>
<name>A0A1B6HA36_9HEMI</name>
<dbReference type="InterPro" id="IPR000477">
    <property type="entry name" value="RT_dom"/>
</dbReference>
<dbReference type="PANTHER" id="PTHR36688:SF1">
    <property type="entry name" value="ENDONUCLEASE_EXONUCLEASE_PHOSPHATASE DOMAIN-CONTAINING PROTEIN"/>
    <property type="match status" value="1"/>
</dbReference>
<dbReference type="Pfam" id="PF00078">
    <property type="entry name" value="RVT_1"/>
    <property type="match status" value="1"/>
</dbReference>
<evidence type="ECO:0000313" key="2">
    <source>
        <dbReference type="EMBL" id="JAS71546.1"/>
    </source>
</evidence>
<dbReference type="InterPro" id="IPR052560">
    <property type="entry name" value="RdDP_mobile_element"/>
</dbReference>
<dbReference type="PROSITE" id="PS50878">
    <property type="entry name" value="RT_POL"/>
    <property type="match status" value="1"/>
</dbReference>
<organism evidence="2">
    <name type="scientific">Homalodisca liturata</name>
    <dbReference type="NCBI Taxonomy" id="320908"/>
    <lineage>
        <taxon>Eukaryota</taxon>
        <taxon>Metazoa</taxon>
        <taxon>Ecdysozoa</taxon>
        <taxon>Arthropoda</taxon>
        <taxon>Hexapoda</taxon>
        <taxon>Insecta</taxon>
        <taxon>Pterygota</taxon>
        <taxon>Neoptera</taxon>
        <taxon>Paraneoptera</taxon>
        <taxon>Hemiptera</taxon>
        <taxon>Auchenorrhyncha</taxon>
        <taxon>Membracoidea</taxon>
        <taxon>Cicadellidae</taxon>
        <taxon>Cicadellinae</taxon>
        <taxon>Proconiini</taxon>
        <taxon>Homalodisca</taxon>
    </lineage>
</organism>
<dbReference type="PANTHER" id="PTHR36688">
    <property type="entry name" value="ENDO/EXONUCLEASE/PHOSPHATASE DOMAIN-CONTAINING PROTEIN"/>
    <property type="match status" value="1"/>
</dbReference>